<keyword evidence="4" id="KW-1185">Reference proteome</keyword>
<organism evidence="3 4">
    <name type="scientific">Pleomassaria siparia CBS 279.74</name>
    <dbReference type="NCBI Taxonomy" id="1314801"/>
    <lineage>
        <taxon>Eukaryota</taxon>
        <taxon>Fungi</taxon>
        <taxon>Dikarya</taxon>
        <taxon>Ascomycota</taxon>
        <taxon>Pezizomycotina</taxon>
        <taxon>Dothideomycetes</taxon>
        <taxon>Pleosporomycetidae</taxon>
        <taxon>Pleosporales</taxon>
        <taxon>Pleomassariaceae</taxon>
        <taxon>Pleomassaria</taxon>
    </lineage>
</organism>
<dbReference type="Pfam" id="PF01757">
    <property type="entry name" value="Acyl_transf_3"/>
    <property type="match status" value="1"/>
</dbReference>
<dbReference type="PANTHER" id="PTHR23028">
    <property type="entry name" value="ACETYLTRANSFERASE"/>
    <property type="match status" value="1"/>
</dbReference>
<dbReference type="InterPro" id="IPR050879">
    <property type="entry name" value="Acyltransferase_3"/>
</dbReference>
<dbReference type="PANTHER" id="PTHR23028:SF134">
    <property type="entry name" value="PUTATIVE (AFU_ORTHOLOGUE AFUA_4G08520)-RELATED"/>
    <property type="match status" value="1"/>
</dbReference>
<evidence type="ECO:0000256" key="1">
    <source>
        <dbReference type="SAM" id="Phobius"/>
    </source>
</evidence>
<dbReference type="AlphaFoldDB" id="A0A6G1K236"/>
<feature type="transmembrane region" description="Helical" evidence="1">
    <location>
        <begin position="292"/>
        <end position="316"/>
    </location>
</feature>
<protein>
    <recommendedName>
        <fullName evidence="2">Acyltransferase 3 domain-containing protein</fullName>
    </recommendedName>
</protein>
<feature type="transmembrane region" description="Helical" evidence="1">
    <location>
        <begin position="374"/>
        <end position="398"/>
    </location>
</feature>
<proteinExistence type="predicted"/>
<feature type="transmembrane region" description="Helical" evidence="1">
    <location>
        <begin position="182"/>
        <end position="202"/>
    </location>
</feature>
<name>A0A6G1K236_9PLEO</name>
<keyword evidence="1" id="KW-0472">Membrane</keyword>
<feature type="domain" description="Acyltransferase 3" evidence="2">
    <location>
        <begin position="1"/>
        <end position="428"/>
    </location>
</feature>
<dbReference type="GO" id="GO:0016747">
    <property type="term" value="F:acyltransferase activity, transferring groups other than amino-acyl groups"/>
    <property type="evidence" value="ECO:0007669"/>
    <property type="project" value="InterPro"/>
</dbReference>
<feature type="transmembrane region" description="Helical" evidence="1">
    <location>
        <begin position="336"/>
        <end position="353"/>
    </location>
</feature>
<dbReference type="OrthoDB" id="5819582at2759"/>
<evidence type="ECO:0000313" key="3">
    <source>
        <dbReference type="EMBL" id="KAF2706914.1"/>
    </source>
</evidence>
<sequence length="461" mass="52487">MRGYASMCVFTAHFINPIYPHWSHGFWAQNGMADDWSLPIIRLLYSGKPCVLVFYVLSGFSISLKPLRLARQGQNNKEAYNALFTTLVSSTFRRALRLYLPCLALMLIILLLIFLGCYDHAVAMAEVCLGCTYNWPFQGGIIPVPLVFESRMKQILHLNRYFWRWSDILNARVRVRDMPYAVQLWSIPVELKCSFIAWLAVLGLAKTRPSIRISVLVAICTQLFARQNEHPALFIFGVILAELFLIRIQEPQRMPVATQNSKARTLPICKNHTEASQRKNFESRWRKLTDTVMFVFGLHLLSYPRVGGSTALGWSLLFRLGSLFTDLPVDPHKERYQNMFTCTGAMLVVYAVSQSPVFLQRMFHTPLAKYLGKISFAVYCVHSSLFSLVGFPSVVFWWRVGAGYNVGVALSFIMLLVLTVCAADIFYRAVDEPSVRLAKWLENKCTETALDDSAFKDGRKG</sequence>
<dbReference type="InterPro" id="IPR002656">
    <property type="entry name" value="Acyl_transf_3_dom"/>
</dbReference>
<keyword evidence="1" id="KW-0812">Transmembrane</keyword>
<gene>
    <name evidence="3" type="ORF">K504DRAFT_412586</name>
</gene>
<feature type="transmembrane region" description="Helical" evidence="1">
    <location>
        <begin position="98"/>
        <end position="116"/>
    </location>
</feature>
<feature type="transmembrane region" description="Helical" evidence="1">
    <location>
        <begin position="404"/>
        <end position="427"/>
    </location>
</feature>
<evidence type="ECO:0000313" key="4">
    <source>
        <dbReference type="Proteomes" id="UP000799428"/>
    </source>
</evidence>
<dbReference type="Proteomes" id="UP000799428">
    <property type="component" value="Unassembled WGS sequence"/>
</dbReference>
<keyword evidence="1" id="KW-1133">Transmembrane helix</keyword>
<evidence type="ECO:0000259" key="2">
    <source>
        <dbReference type="Pfam" id="PF01757"/>
    </source>
</evidence>
<feature type="transmembrane region" description="Helical" evidence="1">
    <location>
        <begin position="43"/>
        <end position="64"/>
    </location>
</feature>
<accession>A0A6G1K236</accession>
<reference evidence="3" key="1">
    <citation type="journal article" date="2020" name="Stud. Mycol.">
        <title>101 Dothideomycetes genomes: a test case for predicting lifestyles and emergence of pathogens.</title>
        <authorList>
            <person name="Haridas S."/>
            <person name="Albert R."/>
            <person name="Binder M."/>
            <person name="Bloem J."/>
            <person name="Labutti K."/>
            <person name="Salamov A."/>
            <person name="Andreopoulos B."/>
            <person name="Baker S."/>
            <person name="Barry K."/>
            <person name="Bills G."/>
            <person name="Bluhm B."/>
            <person name="Cannon C."/>
            <person name="Castanera R."/>
            <person name="Culley D."/>
            <person name="Daum C."/>
            <person name="Ezra D."/>
            <person name="Gonzalez J."/>
            <person name="Henrissat B."/>
            <person name="Kuo A."/>
            <person name="Liang C."/>
            <person name="Lipzen A."/>
            <person name="Lutzoni F."/>
            <person name="Magnuson J."/>
            <person name="Mondo S."/>
            <person name="Nolan M."/>
            <person name="Ohm R."/>
            <person name="Pangilinan J."/>
            <person name="Park H.-J."/>
            <person name="Ramirez L."/>
            <person name="Alfaro M."/>
            <person name="Sun H."/>
            <person name="Tritt A."/>
            <person name="Yoshinaga Y."/>
            <person name="Zwiers L.-H."/>
            <person name="Turgeon B."/>
            <person name="Goodwin S."/>
            <person name="Spatafora J."/>
            <person name="Crous P."/>
            <person name="Grigoriev I."/>
        </authorList>
    </citation>
    <scope>NUCLEOTIDE SEQUENCE</scope>
    <source>
        <strain evidence="3">CBS 279.74</strain>
    </source>
</reference>
<dbReference type="EMBL" id="MU005775">
    <property type="protein sequence ID" value="KAF2706914.1"/>
    <property type="molecule type" value="Genomic_DNA"/>
</dbReference>